<keyword evidence="2" id="KW-1185">Reference proteome</keyword>
<gene>
    <name evidence="1" type="ORF">NE237_004689</name>
</gene>
<proteinExistence type="predicted"/>
<reference evidence="1" key="1">
    <citation type="journal article" date="2023" name="Plant J.">
        <title>The genome of the king protea, Protea cynaroides.</title>
        <authorList>
            <person name="Chang J."/>
            <person name="Duong T.A."/>
            <person name="Schoeman C."/>
            <person name="Ma X."/>
            <person name="Roodt D."/>
            <person name="Barker N."/>
            <person name="Li Z."/>
            <person name="Van de Peer Y."/>
            <person name="Mizrachi E."/>
        </authorList>
    </citation>
    <scope>NUCLEOTIDE SEQUENCE</scope>
    <source>
        <tissue evidence="1">Young leaves</tissue>
    </source>
</reference>
<comment type="caution">
    <text evidence="1">The sequence shown here is derived from an EMBL/GenBank/DDBJ whole genome shotgun (WGS) entry which is preliminary data.</text>
</comment>
<dbReference type="AlphaFoldDB" id="A0A9Q0QTK5"/>
<accession>A0A9Q0QTK5</accession>
<evidence type="ECO:0000313" key="2">
    <source>
        <dbReference type="Proteomes" id="UP001141806"/>
    </source>
</evidence>
<name>A0A9Q0QTK5_9MAGN</name>
<dbReference type="Proteomes" id="UP001141806">
    <property type="component" value="Unassembled WGS sequence"/>
</dbReference>
<sequence>MICSFLLENVVETQVGGGLKRLMKYCGGDIGEESSDTFSLEDLDADGDGFHSWWRWRRSSGGGGGGAKGEFSFFDSYLPLVFLLLGLVNNGNRACQEQEVFLAKTSRQEMAKSKDQSR</sequence>
<evidence type="ECO:0000313" key="1">
    <source>
        <dbReference type="EMBL" id="KAJ4971590.1"/>
    </source>
</evidence>
<protein>
    <submittedName>
        <fullName evidence="1">Uncharacterized protein</fullName>
    </submittedName>
</protein>
<dbReference type="EMBL" id="JAMYWD010000005">
    <property type="protein sequence ID" value="KAJ4971590.1"/>
    <property type="molecule type" value="Genomic_DNA"/>
</dbReference>
<organism evidence="1 2">
    <name type="scientific">Protea cynaroides</name>
    <dbReference type="NCBI Taxonomy" id="273540"/>
    <lineage>
        <taxon>Eukaryota</taxon>
        <taxon>Viridiplantae</taxon>
        <taxon>Streptophyta</taxon>
        <taxon>Embryophyta</taxon>
        <taxon>Tracheophyta</taxon>
        <taxon>Spermatophyta</taxon>
        <taxon>Magnoliopsida</taxon>
        <taxon>Proteales</taxon>
        <taxon>Proteaceae</taxon>
        <taxon>Protea</taxon>
    </lineage>
</organism>